<dbReference type="EMBL" id="GL883115">
    <property type="protein sequence ID" value="EGG05041.1"/>
    <property type="molecule type" value="Genomic_DNA"/>
</dbReference>
<dbReference type="InParanoid" id="F4RRF7"/>
<accession>F4RRF7</accession>
<sequence>MCKDTSIYQKDDGLEWTSTMKVLLKPLLTEGDNVIEPYGTFSPSFTSSIPLQDSSWWLEKHITEPEKFEEVLATHRTRLINTPEIAVHFNQSTLIQLCSLDTTEALRLFMYHLSGKNFGLQDAFEQYCQDHHDLKVFLVCQKQSTSLASRLSQLSPKTTPSLPLPKYIKFSTSRPLSVVTERKEIIPKKIKPPSSILDNNTSISSDSTYNTSSSHSLTYNSAKQVIALTAPASINGGVQPNEKIEIGIELQGKHLPWSQSTLFFSLVGTCQICHFKPKWHANFSTERNCSTTYSIFSLSNPPKSQYIAAGEQLGTYRLLATILLPDQGTMQYMFNITGVPGLTSQSSPDKSRKTYTTSMPITPCRITRSKALGADLSVMMNDRATTIKILVRHYAILVRSFSWKVMPQKQTTYYIIRLKAYQSEDNVAQKLKQIAQKIHVRMIWKSQPTPTSLVKSKTLQEGRHHDMAFHTCEESIEKWLKIEGSIPLPARSKYNDSVCLANSWYGLNVNSSLTQPESLLFSVPLRD</sequence>
<dbReference type="VEuPathDB" id="FungiDB:MELLADRAFT_64437"/>
<gene>
    <name evidence="1" type="ORF">MELLADRAFT_64437</name>
</gene>
<dbReference type="OrthoDB" id="2504932at2759"/>
<dbReference type="RefSeq" id="XP_007411794.1">
    <property type="nucleotide sequence ID" value="XM_007411732.1"/>
</dbReference>
<keyword evidence="2" id="KW-1185">Reference proteome</keyword>
<organism evidence="2">
    <name type="scientific">Melampsora larici-populina (strain 98AG31 / pathotype 3-4-7)</name>
    <name type="common">Poplar leaf rust fungus</name>
    <dbReference type="NCBI Taxonomy" id="747676"/>
    <lineage>
        <taxon>Eukaryota</taxon>
        <taxon>Fungi</taxon>
        <taxon>Dikarya</taxon>
        <taxon>Basidiomycota</taxon>
        <taxon>Pucciniomycotina</taxon>
        <taxon>Pucciniomycetes</taxon>
        <taxon>Pucciniales</taxon>
        <taxon>Melampsoraceae</taxon>
        <taxon>Melampsora</taxon>
    </lineage>
</organism>
<name>F4RRF7_MELLP</name>
<dbReference type="KEGG" id="mlr:MELLADRAFT_64437"/>
<dbReference type="HOGENOM" id="CLU_516853_0_0_1"/>
<dbReference type="Proteomes" id="UP000001072">
    <property type="component" value="Unassembled WGS sequence"/>
</dbReference>
<dbReference type="GeneID" id="18930259"/>
<dbReference type="AlphaFoldDB" id="F4RRF7"/>
<evidence type="ECO:0000313" key="2">
    <source>
        <dbReference type="Proteomes" id="UP000001072"/>
    </source>
</evidence>
<protein>
    <submittedName>
        <fullName evidence="1">Uncharacterized protein</fullName>
    </submittedName>
</protein>
<evidence type="ECO:0000313" key="1">
    <source>
        <dbReference type="EMBL" id="EGG05041.1"/>
    </source>
</evidence>
<proteinExistence type="predicted"/>
<reference evidence="2" key="1">
    <citation type="journal article" date="2011" name="Proc. Natl. Acad. Sci. U.S.A.">
        <title>Obligate biotrophy features unraveled by the genomic analysis of rust fungi.</title>
        <authorList>
            <person name="Duplessis S."/>
            <person name="Cuomo C.A."/>
            <person name="Lin Y.-C."/>
            <person name="Aerts A."/>
            <person name="Tisserant E."/>
            <person name="Veneault-Fourrey C."/>
            <person name="Joly D.L."/>
            <person name="Hacquard S."/>
            <person name="Amselem J."/>
            <person name="Cantarel B.L."/>
            <person name="Chiu R."/>
            <person name="Coutinho P.M."/>
            <person name="Feau N."/>
            <person name="Field M."/>
            <person name="Frey P."/>
            <person name="Gelhaye E."/>
            <person name="Goldberg J."/>
            <person name="Grabherr M.G."/>
            <person name="Kodira C.D."/>
            <person name="Kohler A."/>
            <person name="Kuees U."/>
            <person name="Lindquist E.A."/>
            <person name="Lucas S.M."/>
            <person name="Mago R."/>
            <person name="Mauceli E."/>
            <person name="Morin E."/>
            <person name="Murat C."/>
            <person name="Pangilinan J.L."/>
            <person name="Park R."/>
            <person name="Pearson M."/>
            <person name="Quesneville H."/>
            <person name="Rouhier N."/>
            <person name="Sakthikumar S."/>
            <person name="Salamov A.A."/>
            <person name="Schmutz J."/>
            <person name="Selles B."/>
            <person name="Shapiro H."/>
            <person name="Tanguay P."/>
            <person name="Tuskan G.A."/>
            <person name="Henrissat B."/>
            <person name="Van de Peer Y."/>
            <person name="Rouze P."/>
            <person name="Ellis J.G."/>
            <person name="Dodds P.N."/>
            <person name="Schein J.E."/>
            <person name="Zhong S."/>
            <person name="Hamelin R.C."/>
            <person name="Grigoriev I.V."/>
            <person name="Szabo L.J."/>
            <person name="Martin F."/>
        </authorList>
    </citation>
    <scope>NUCLEOTIDE SEQUENCE [LARGE SCALE GENOMIC DNA]</scope>
    <source>
        <strain evidence="2">98AG31 / pathotype 3-4-7</strain>
    </source>
</reference>